<keyword evidence="3 7" id="KW-0808">Transferase</keyword>
<keyword evidence="9" id="KW-1185">Reference proteome</keyword>
<proteinExistence type="inferred from homology"/>
<keyword evidence="5" id="KW-0460">Magnesium</keyword>
<organism evidence="8 9">
    <name type="scientific">Aureibaculum algae</name>
    <dbReference type="NCBI Taxonomy" id="2584122"/>
    <lineage>
        <taxon>Bacteria</taxon>
        <taxon>Pseudomonadati</taxon>
        <taxon>Bacteroidota</taxon>
        <taxon>Flavobacteriia</taxon>
        <taxon>Flavobacteriales</taxon>
        <taxon>Flavobacteriaceae</taxon>
        <taxon>Aureibaculum</taxon>
    </lineage>
</organism>
<dbReference type="SUPFAM" id="SSF48576">
    <property type="entry name" value="Terpenoid synthases"/>
    <property type="match status" value="1"/>
</dbReference>
<reference evidence="8 9" key="1">
    <citation type="submission" date="2019-05" db="EMBL/GenBank/DDBJ databases">
        <title>Algicella ahnfeltiae gen. nov., sp. nov., a novel marine bacterium of the family Flavobacteriaceae isolated from a red alga.</title>
        <authorList>
            <person name="Nedashkovskaya O.I."/>
            <person name="Kukhlevskiy A.D."/>
            <person name="Kim S.-G."/>
            <person name="Zhukova N.V."/>
            <person name="Mikhailov V.V."/>
        </authorList>
    </citation>
    <scope>NUCLEOTIDE SEQUENCE [LARGE SCALE GENOMIC DNA]</scope>
    <source>
        <strain evidence="8 9">10Alg115</strain>
    </source>
</reference>
<dbReference type="Proteomes" id="UP000306229">
    <property type="component" value="Chromosome"/>
</dbReference>
<dbReference type="CDD" id="cd00685">
    <property type="entry name" value="Trans_IPPS_HT"/>
    <property type="match status" value="1"/>
</dbReference>
<dbReference type="KEGG" id="fbe:FF125_01405"/>
<evidence type="ECO:0000256" key="3">
    <source>
        <dbReference type="ARBA" id="ARBA00022679"/>
    </source>
</evidence>
<evidence type="ECO:0000256" key="6">
    <source>
        <dbReference type="ARBA" id="ARBA00023229"/>
    </source>
</evidence>
<name>A0A5B7TLZ9_9FLAO</name>
<dbReference type="PROSITE" id="PS00444">
    <property type="entry name" value="POLYPRENYL_SYNTHASE_2"/>
    <property type="match status" value="1"/>
</dbReference>
<protein>
    <submittedName>
        <fullName evidence="8">Polyprenyl synthetase family protein</fullName>
    </submittedName>
</protein>
<dbReference type="PROSITE" id="PS00723">
    <property type="entry name" value="POLYPRENYL_SYNTHASE_1"/>
    <property type="match status" value="1"/>
</dbReference>
<evidence type="ECO:0000256" key="2">
    <source>
        <dbReference type="ARBA" id="ARBA00006706"/>
    </source>
</evidence>
<dbReference type="GO" id="GO:0046872">
    <property type="term" value="F:metal ion binding"/>
    <property type="evidence" value="ECO:0007669"/>
    <property type="project" value="UniProtKB-KW"/>
</dbReference>
<comment type="similarity">
    <text evidence="2 7">Belongs to the FPP/GGPP synthase family.</text>
</comment>
<dbReference type="InterPro" id="IPR033749">
    <property type="entry name" value="Polyprenyl_synt_CS"/>
</dbReference>
<evidence type="ECO:0000256" key="5">
    <source>
        <dbReference type="ARBA" id="ARBA00022842"/>
    </source>
</evidence>
<gene>
    <name evidence="8" type="ORF">FF125_01405</name>
</gene>
<evidence type="ECO:0000256" key="7">
    <source>
        <dbReference type="RuleBase" id="RU004466"/>
    </source>
</evidence>
<dbReference type="RefSeq" id="WP_138948111.1">
    <property type="nucleotide sequence ID" value="NZ_CP040749.1"/>
</dbReference>
<keyword evidence="6" id="KW-0414">Isoprene biosynthesis</keyword>
<evidence type="ECO:0000256" key="4">
    <source>
        <dbReference type="ARBA" id="ARBA00022723"/>
    </source>
</evidence>
<evidence type="ECO:0000256" key="1">
    <source>
        <dbReference type="ARBA" id="ARBA00001946"/>
    </source>
</evidence>
<keyword evidence="4" id="KW-0479">Metal-binding</keyword>
<accession>A0A5B7TLZ9</accession>
<dbReference type="GO" id="GO:0004659">
    <property type="term" value="F:prenyltransferase activity"/>
    <property type="evidence" value="ECO:0007669"/>
    <property type="project" value="InterPro"/>
</dbReference>
<sequence length="321" mass="36584">MELESYKKLFLGHLSEKIEVKQPVNLYEPIYYILNIGGKRLRPVMCLLSCDIFGGKVETALDAALAIEMFHNFSLIHDDIMDAAPLRRGNVTVHNKWNLNTGILSGDALLVWAQQLLESYEGKTYKALNTLFTKTALEVCEGQQYDFDFETTFNVDVNQYVAMITQKTAVLVAASLKFGAIIANASEEDAQNVYDYGLNLGIAFQLQDDYLDIYAEEDFGKQKAGDIIENKKTFLFLKALELANEEDREKLIQFYSSKEYSEGKIESVITLFDMYKIPLLIELEIQKYTAMAIQNIENLTVSQYKKSSLVSFANRLMERKI</sequence>
<dbReference type="EMBL" id="CP040749">
    <property type="protein sequence ID" value="QCX37160.1"/>
    <property type="molecule type" value="Genomic_DNA"/>
</dbReference>
<dbReference type="Gene3D" id="1.10.600.10">
    <property type="entry name" value="Farnesyl Diphosphate Synthase"/>
    <property type="match status" value="1"/>
</dbReference>
<dbReference type="SFLD" id="SFLDS00005">
    <property type="entry name" value="Isoprenoid_Synthase_Type_I"/>
    <property type="match status" value="1"/>
</dbReference>
<dbReference type="SFLD" id="SFLDG01017">
    <property type="entry name" value="Polyprenyl_Transferase_Like"/>
    <property type="match status" value="1"/>
</dbReference>
<dbReference type="InterPro" id="IPR000092">
    <property type="entry name" value="Polyprenyl_synt"/>
</dbReference>
<dbReference type="PANTHER" id="PTHR43281">
    <property type="entry name" value="FARNESYL DIPHOSPHATE SYNTHASE"/>
    <property type="match status" value="1"/>
</dbReference>
<evidence type="ECO:0000313" key="8">
    <source>
        <dbReference type="EMBL" id="QCX37160.1"/>
    </source>
</evidence>
<dbReference type="Pfam" id="PF00348">
    <property type="entry name" value="polyprenyl_synt"/>
    <property type="match status" value="1"/>
</dbReference>
<dbReference type="AlphaFoldDB" id="A0A5B7TLZ9"/>
<comment type="cofactor">
    <cofactor evidence="1">
        <name>Mg(2+)</name>
        <dbReference type="ChEBI" id="CHEBI:18420"/>
    </cofactor>
</comment>
<dbReference type="InterPro" id="IPR008949">
    <property type="entry name" value="Isoprenoid_synthase_dom_sf"/>
</dbReference>
<dbReference type="GO" id="GO:0008299">
    <property type="term" value="P:isoprenoid biosynthetic process"/>
    <property type="evidence" value="ECO:0007669"/>
    <property type="project" value="UniProtKB-KW"/>
</dbReference>
<evidence type="ECO:0000313" key="9">
    <source>
        <dbReference type="Proteomes" id="UP000306229"/>
    </source>
</evidence>
<dbReference type="OrthoDB" id="9805316at2"/>
<dbReference type="PANTHER" id="PTHR43281:SF1">
    <property type="entry name" value="FARNESYL DIPHOSPHATE SYNTHASE"/>
    <property type="match status" value="1"/>
</dbReference>